<dbReference type="InterPro" id="IPR008011">
    <property type="entry name" value="Complex1_LYR_dom"/>
</dbReference>
<dbReference type="GO" id="GO:0005759">
    <property type="term" value="C:mitochondrial matrix"/>
    <property type="evidence" value="ECO:0007669"/>
    <property type="project" value="UniProtKB-SubCell"/>
</dbReference>
<dbReference type="AlphaFoldDB" id="A0AAV1P658"/>
<name>A0AAV1P658_SCOSC</name>
<reference evidence="10 11" key="1">
    <citation type="submission" date="2024-01" db="EMBL/GenBank/DDBJ databases">
        <authorList>
            <person name="Alioto T."/>
            <person name="Alioto T."/>
            <person name="Gomez Garrido J."/>
        </authorList>
    </citation>
    <scope>NUCLEOTIDE SEQUENCE [LARGE SCALE GENOMIC DNA]</scope>
</reference>
<dbReference type="CDD" id="cd20267">
    <property type="entry name" value="Complex1_LYR_LYRM7"/>
    <property type="match status" value="1"/>
</dbReference>
<sequence>MGTRLEVLRVFKSLHRTRTAVFKDDHRALTAARLKINEEFRKNKNETAEDNIKKMIQMSTSVETVLRQSVLQVEHVGENELLLRPRESLLLENVPYCDQPRKKS</sequence>
<dbReference type="InterPro" id="IPR050435">
    <property type="entry name" value="MZM1/LYRM7"/>
</dbReference>
<dbReference type="PANTHER" id="PTHR46749:SF1">
    <property type="entry name" value="COMPLEX III ASSEMBLY FACTOR LYRM7"/>
    <property type="match status" value="1"/>
</dbReference>
<evidence type="ECO:0000256" key="1">
    <source>
        <dbReference type="ARBA" id="ARBA00004305"/>
    </source>
</evidence>
<protein>
    <recommendedName>
        <fullName evidence="7">Complex III assembly factor LYRM7</fullName>
    </recommendedName>
    <alternativeName>
        <fullName evidence="8">LYR motif-containing protein 7</fullName>
    </alternativeName>
</protein>
<evidence type="ECO:0000256" key="7">
    <source>
        <dbReference type="ARBA" id="ARBA00026165"/>
    </source>
</evidence>
<keyword evidence="11" id="KW-1185">Reference proteome</keyword>
<evidence type="ECO:0000256" key="3">
    <source>
        <dbReference type="ARBA" id="ARBA00023128"/>
    </source>
</evidence>
<dbReference type="PANTHER" id="PTHR46749">
    <property type="entry name" value="COMPLEX III ASSEMBLY FACTOR LYRM7"/>
    <property type="match status" value="1"/>
</dbReference>
<evidence type="ECO:0000259" key="9">
    <source>
        <dbReference type="Pfam" id="PF05347"/>
    </source>
</evidence>
<comment type="similarity">
    <text evidence="2">Belongs to the complex I LYR family.</text>
</comment>
<dbReference type="Pfam" id="PF05347">
    <property type="entry name" value="Complex1_LYR"/>
    <property type="match status" value="1"/>
</dbReference>
<comment type="subcellular location">
    <subcellularLocation>
        <location evidence="1">Mitochondrion matrix</location>
    </subcellularLocation>
</comment>
<keyword evidence="4" id="KW-0143">Chaperone</keyword>
<comment type="function">
    <text evidence="5">Assembly factor required for Rieske Fe-S protein UQCRFS1 incorporation into the cytochrome b-c1 (CIII) complex. Functions as a chaperone, binding to this subunit within the mitochondrial matrix and stabilizing it prior to its translocation and insertion into the late CIII dimeric intermediate within the mitochondrial inner membrane.</text>
</comment>
<proteinExistence type="inferred from homology"/>
<feature type="domain" description="Complex 1 LYR protein" evidence="9">
    <location>
        <begin position="6"/>
        <end position="57"/>
    </location>
</feature>
<evidence type="ECO:0000313" key="11">
    <source>
        <dbReference type="Proteomes" id="UP001314229"/>
    </source>
</evidence>
<dbReference type="GO" id="GO:0034551">
    <property type="term" value="P:mitochondrial respiratory chain complex III assembly"/>
    <property type="evidence" value="ECO:0007669"/>
    <property type="project" value="InterPro"/>
</dbReference>
<gene>
    <name evidence="10" type="ORF">FSCOSCO3_A015657</name>
</gene>
<accession>A0AAV1P658</accession>
<dbReference type="InterPro" id="IPR045298">
    <property type="entry name" value="Complex1_LYR_LYRM7"/>
</dbReference>
<comment type="subunit">
    <text evidence="6">Interacts with UQCRFS1.</text>
</comment>
<dbReference type="Proteomes" id="UP001314229">
    <property type="component" value="Unassembled WGS sequence"/>
</dbReference>
<dbReference type="EMBL" id="CAWUFR010000100">
    <property type="protein sequence ID" value="CAK6967078.1"/>
    <property type="molecule type" value="Genomic_DNA"/>
</dbReference>
<evidence type="ECO:0000313" key="10">
    <source>
        <dbReference type="EMBL" id="CAK6967078.1"/>
    </source>
</evidence>
<evidence type="ECO:0000256" key="4">
    <source>
        <dbReference type="ARBA" id="ARBA00023186"/>
    </source>
</evidence>
<comment type="caution">
    <text evidence="10">The sequence shown here is derived from an EMBL/GenBank/DDBJ whole genome shotgun (WGS) entry which is preliminary data.</text>
</comment>
<organism evidence="10 11">
    <name type="scientific">Scomber scombrus</name>
    <name type="common">Atlantic mackerel</name>
    <name type="synonym">Scomber vernalis</name>
    <dbReference type="NCBI Taxonomy" id="13677"/>
    <lineage>
        <taxon>Eukaryota</taxon>
        <taxon>Metazoa</taxon>
        <taxon>Chordata</taxon>
        <taxon>Craniata</taxon>
        <taxon>Vertebrata</taxon>
        <taxon>Euteleostomi</taxon>
        <taxon>Actinopterygii</taxon>
        <taxon>Neopterygii</taxon>
        <taxon>Teleostei</taxon>
        <taxon>Neoteleostei</taxon>
        <taxon>Acanthomorphata</taxon>
        <taxon>Pelagiaria</taxon>
        <taxon>Scombriformes</taxon>
        <taxon>Scombridae</taxon>
        <taxon>Scomber</taxon>
    </lineage>
</organism>
<dbReference type="GO" id="GO:0044183">
    <property type="term" value="F:protein folding chaperone"/>
    <property type="evidence" value="ECO:0007669"/>
    <property type="project" value="TreeGrafter"/>
</dbReference>
<evidence type="ECO:0000256" key="2">
    <source>
        <dbReference type="ARBA" id="ARBA00009508"/>
    </source>
</evidence>
<evidence type="ECO:0000256" key="5">
    <source>
        <dbReference type="ARBA" id="ARBA00025430"/>
    </source>
</evidence>
<keyword evidence="3" id="KW-0496">Mitochondrion</keyword>
<evidence type="ECO:0000256" key="8">
    <source>
        <dbReference type="ARBA" id="ARBA00031830"/>
    </source>
</evidence>
<evidence type="ECO:0000256" key="6">
    <source>
        <dbReference type="ARBA" id="ARBA00025809"/>
    </source>
</evidence>